<evidence type="ECO:0000313" key="2">
    <source>
        <dbReference type="Proteomes" id="UP000002762"/>
    </source>
</evidence>
<gene>
    <name evidence="1" type="ORF">BBA_10333</name>
</gene>
<evidence type="ECO:0000313" key="1">
    <source>
        <dbReference type="EMBL" id="EJP60720.1"/>
    </source>
</evidence>
<dbReference type="InParanoid" id="J4VPS3"/>
<reference evidence="1 2" key="1">
    <citation type="journal article" date="2012" name="Sci. Rep.">
        <title>Genomic perspectives on the evolution of fungal entomopathogenicity in Beauveria bassiana.</title>
        <authorList>
            <person name="Xiao G."/>
            <person name="Ying S.H."/>
            <person name="Zheng P."/>
            <person name="Wang Z.L."/>
            <person name="Zhang S."/>
            <person name="Xie X.Q."/>
            <person name="Shang Y."/>
            <person name="St Leger R.J."/>
            <person name="Zhao G.P."/>
            <person name="Wang C."/>
            <person name="Feng M.G."/>
        </authorList>
    </citation>
    <scope>NUCLEOTIDE SEQUENCE [LARGE SCALE GENOMIC DNA]</scope>
    <source>
        <strain evidence="1 2">ARSEF 2860</strain>
    </source>
</reference>
<dbReference type="AlphaFoldDB" id="J4VPS3"/>
<dbReference type="EMBL" id="JH725284">
    <property type="protein sequence ID" value="EJP60720.1"/>
    <property type="molecule type" value="Genomic_DNA"/>
</dbReference>
<proteinExistence type="predicted"/>
<dbReference type="GeneID" id="19893345"/>
<name>J4VPS3_BEAB2</name>
<keyword evidence="2" id="KW-1185">Reference proteome</keyword>
<accession>J4VPS3</accession>
<sequence>MPGDATETASNVFNEYAHDTGKREGKPTNGLVRYVLSACGLGCWWEAVADYFVVAKRGDFTLIAEHENNFHRVTGQKAAQLIKEPPQAIRHLQSKIIVIFYQARLETSQPMQYECNLVDTEKSLSIRQSLSTVFCALVAVLPSTDAECFHRNIVSSFPLSLLTLTAKYRPQRPVLVRSGPSATF</sequence>
<dbReference type="HOGENOM" id="CLU_1467907_0_0_1"/>
<protein>
    <submittedName>
        <fullName evidence="1">Uncharacterized protein</fullName>
    </submittedName>
</protein>
<organism evidence="1 2">
    <name type="scientific">Beauveria bassiana (strain ARSEF 2860)</name>
    <name type="common">White muscardine disease fungus</name>
    <name type="synonym">Tritirachium shiotae</name>
    <dbReference type="NCBI Taxonomy" id="655819"/>
    <lineage>
        <taxon>Eukaryota</taxon>
        <taxon>Fungi</taxon>
        <taxon>Dikarya</taxon>
        <taxon>Ascomycota</taxon>
        <taxon>Pezizomycotina</taxon>
        <taxon>Sordariomycetes</taxon>
        <taxon>Hypocreomycetidae</taxon>
        <taxon>Hypocreales</taxon>
        <taxon>Cordycipitaceae</taxon>
        <taxon>Beauveria</taxon>
    </lineage>
</organism>
<dbReference type="RefSeq" id="XP_008603652.1">
    <property type="nucleotide sequence ID" value="XM_008605430.1"/>
</dbReference>
<dbReference type="Proteomes" id="UP000002762">
    <property type="component" value="Unassembled WGS sequence"/>
</dbReference>